<evidence type="ECO:0000256" key="4">
    <source>
        <dbReference type="ARBA" id="ARBA00022989"/>
    </source>
</evidence>
<name>A0A0V0QU69_PSEPJ</name>
<dbReference type="AlphaFoldDB" id="A0A0V0QU69"/>
<dbReference type="UniPathway" id="UPA00199"/>
<feature type="transmembrane region" description="Helical" evidence="6">
    <location>
        <begin position="297"/>
        <end position="318"/>
    </location>
</feature>
<dbReference type="OrthoDB" id="5103at2759"/>
<sequence>MQQEIIKQEPFTEQDILTLKKRQEAQEKLFKSGKIHKDVYQLNRIALKKSIRAAEAVINNQIVDPKSNQRVEGINKDGKLDIHVYLNAKGHIPPLGKLAEVYEDRSKYLIAAYICLGIYLVSQSPSWQITVFSFFLNFFWYDLFSGILHVCLDDPRNLIGWRSAILYKPCLEFQWHHVIPADIASKPYYQSIGDLNFVVGLIFAFQCCMGILSNPTAMVLSGFKFFFAYYGQFSHKMSHTFEGDRSIFVNLLQKSHILLSEKDHKVHHTNHDDNFCIGSGTFNGVIRSLLKITTNPNVWFCIFGYSLFFDAFTLSFIIDKLFMN</sequence>
<evidence type="ECO:0000313" key="9">
    <source>
        <dbReference type="Proteomes" id="UP000054937"/>
    </source>
</evidence>
<comment type="caution">
    <text evidence="8">The sequence shown here is derived from an EMBL/GenBank/DDBJ whole genome shotgun (WGS) entry which is preliminary data.</text>
</comment>
<feature type="transmembrane region" description="Helical" evidence="6">
    <location>
        <begin position="195"/>
        <end position="213"/>
    </location>
</feature>
<dbReference type="InterPro" id="IPR053335">
    <property type="entry name" value="Fatty_acid_desaturase_CarF"/>
</dbReference>
<evidence type="ECO:0000256" key="5">
    <source>
        <dbReference type="ARBA" id="ARBA00023136"/>
    </source>
</evidence>
<accession>A0A0V0QU69</accession>
<dbReference type="EMBL" id="LDAU01000104">
    <property type="protein sequence ID" value="KRX05823.1"/>
    <property type="molecule type" value="Genomic_DNA"/>
</dbReference>
<evidence type="ECO:0000256" key="2">
    <source>
        <dbReference type="ARBA" id="ARBA00007620"/>
    </source>
</evidence>
<dbReference type="InterPro" id="IPR019547">
    <property type="entry name" value="Lipid_desat"/>
</dbReference>
<proteinExistence type="inferred from homology"/>
<dbReference type="PANTHER" id="PTHR48230">
    <property type="match status" value="1"/>
</dbReference>
<evidence type="ECO:0000256" key="1">
    <source>
        <dbReference type="ARBA" id="ARBA00004141"/>
    </source>
</evidence>
<evidence type="ECO:0000256" key="6">
    <source>
        <dbReference type="SAM" id="Phobius"/>
    </source>
</evidence>
<keyword evidence="4 6" id="KW-1133">Transmembrane helix</keyword>
<dbReference type="Proteomes" id="UP000054937">
    <property type="component" value="Unassembled WGS sequence"/>
</dbReference>
<dbReference type="Pfam" id="PF10520">
    <property type="entry name" value="Lipid_desat"/>
    <property type="match status" value="1"/>
</dbReference>
<evidence type="ECO:0000313" key="8">
    <source>
        <dbReference type="EMBL" id="KRX05823.1"/>
    </source>
</evidence>
<gene>
    <name evidence="8" type="ORF">PPERSA_02355</name>
</gene>
<evidence type="ECO:0000259" key="7">
    <source>
        <dbReference type="Pfam" id="PF10520"/>
    </source>
</evidence>
<keyword evidence="9" id="KW-1185">Reference proteome</keyword>
<dbReference type="OMA" id="WHHVIPA"/>
<dbReference type="GO" id="GO:0016020">
    <property type="term" value="C:membrane"/>
    <property type="evidence" value="ECO:0007669"/>
    <property type="project" value="UniProtKB-SubCell"/>
</dbReference>
<dbReference type="GO" id="GO:0006631">
    <property type="term" value="P:fatty acid metabolic process"/>
    <property type="evidence" value="ECO:0007669"/>
    <property type="project" value="UniProtKB-UniPathway"/>
</dbReference>
<dbReference type="InParanoid" id="A0A0V0QU69"/>
<feature type="transmembrane region" description="Helical" evidence="6">
    <location>
        <begin position="108"/>
        <end position="125"/>
    </location>
</feature>
<evidence type="ECO:0000256" key="3">
    <source>
        <dbReference type="ARBA" id="ARBA00022692"/>
    </source>
</evidence>
<organism evidence="8 9">
    <name type="scientific">Pseudocohnilembus persalinus</name>
    <name type="common">Ciliate</name>
    <dbReference type="NCBI Taxonomy" id="266149"/>
    <lineage>
        <taxon>Eukaryota</taxon>
        <taxon>Sar</taxon>
        <taxon>Alveolata</taxon>
        <taxon>Ciliophora</taxon>
        <taxon>Intramacronucleata</taxon>
        <taxon>Oligohymenophorea</taxon>
        <taxon>Scuticociliatia</taxon>
        <taxon>Philasterida</taxon>
        <taxon>Pseudocohnilembidae</taxon>
        <taxon>Pseudocohnilembus</taxon>
    </lineage>
</organism>
<keyword evidence="3 6" id="KW-0812">Transmembrane</keyword>
<keyword evidence="5 6" id="KW-0472">Membrane</keyword>
<feature type="domain" description="Lipid desaturase" evidence="7">
    <location>
        <begin position="142"/>
        <end position="287"/>
    </location>
</feature>
<protein>
    <recommendedName>
        <fullName evidence="7">Lipid desaturase domain-containing protein</fullName>
    </recommendedName>
</protein>
<reference evidence="8 9" key="1">
    <citation type="journal article" date="2015" name="Sci. Rep.">
        <title>Genome of the facultative scuticociliatosis pathogen Pseudocohnilembus persalinus provides insight into its virulence through horizontal gene transfer.</title>
        <authorList>
            <person name="Xiong J."/>
            <person name="Wang G."/>
            <person name="Cheng J."/>
            <person name="Tian M."/>
            <person name="Pan X."/>
            <person name="Warren A."/>
            <person name="Jiang C."/>
            <person name="Yuan D."/>
            <person name="Miao W."/>
        </authorList>
    </citation>
    <scope>NUCLEOTIDE SEQUENCE [LARGE SCALE GENOMIC DNA]</scope>
    <source>
        <strain evidence="8">36N120E</strain>
    </source>
</reference>
<comment type="subcellular location">
    <subcellularLocation>
        <location evidence="1">Membrane</location>
        <topology evidence="1">Multi-pass membrane protein</topology>
    </subcellularLocation>
</comment>
<dbReference type="PANTHER" id="PTHR48230:SF1">
    <property type="entry name" value="LIPID DESATURASE DOMAIN-CONTAINING PROTEIN"/>
    <property type="match status" value="1"/>
</dbReference>
<comment type="similarity">
    <text evidence="2">Belongs to the fatty acid desaturase CarF family.</text>
</comment>